<proteinExistence type="inferred from homology"/>
<dbReference type="EC" id="2.7.7.13" evidence="2"/>
<dbReference type="InterPro" id="IPR011051">
    <property type="entry name" value="RmlC_Cupin_sf"/>
</dbReference>
<dbReference type="eggNOG" id="COG0836">
    <property type="taxonomic scope" value="Bacteria"/>
</dbReference>
<evidence type="ECO:0000256" key="4">
    <source>
        <dbReference type="ARBA" id="ARBA00022695"/>
    </source>
</evidence>
<sequence length="475" mass="52111">MSFIPVIISGGSGSRLWPLSRDAHPKPFIGLPDGGTLIGKTYARASRLQDADQILTVTNRDFLFLTLDAYADAKTDTSAHKIENTFLLEPLGRDTAPAVALAAIQAASTYGADATLLILPADHLIEDETAFAAAVVEARKLAEAGRIVTFGIVPDHPETGFGYIEVDGTDVLRFVEKPDAATAQTYVESGRYYWNSGMFCFKASTMIDAMQRHAPEVLTGARSALEHSRRGLNGETRTLEIARDQFAATPAISIDYAVMEKADNIACIPVSCGWSDIGSWAAMADLIEPDADGNRLRGETVLEETTDSFVLSETRLVSLVGVHDLLVVDTPDALLVAHRDKAQDVRKVFNKLRAQGHEAAKLHRTAHRPWGTYTVLEEGDGFKIKRIEVKPGRRLSLQAHHHRSEHWIVVSGTAKVVNGEREILLTNNQSTYIPCGFKHRLENPGILPLVLIEVQSGEYLGEDDIVRYDDIYGRT</sequence>
<evidence type="ECO:0000256" key="1">
    <source>
        <dbReference type="ARBA" id="ARBA00006115"/>
    </source>
</evidence>
<dbReference type="Pfam" id="PF00483">
    <property type="entry name" value="NTP_transferase"/>
    <property type="match status" value="1"/>
</dbReference>
<dbReference type="eggNOG" id="COG0662">
    <property type="taxonomic scope" value="Bacteria"/>
</dbReference>
<accession>A0A256FUI5</accession>
<keyword evidence="4 12" id="KW-0548">Nucleotidyltransferase</keyword>
<dbReference type="SUPFAM" id="SSF51182">
    <property type="entry name" value="RmlC-like cupins"/>
    <property type="match status" value="1"/>
</dbReference>
<dbReference type="PANTHER" id="PTHR46390:SF1">
    <property type="entry name" value="MANNOSE-1-PHOSPHATE GUANYLYLTRANSFERASE"/>
    <property type="match status" value="1"/>
</dbReference>
<evidence type="ECO:0000259" key="10">
    <source>
        <dbReference type="Pfam" id="PF01050"/>
    </source>
</evidence>
<dbReference type="RefSeq" id="WP_094573660.1">
    <property type="nucleotide sequence ID" value="NZ_JBHEEL010000010.1"/>
</dbReference>
<evidence type="ECO:0000259" key="11">
    <source>
        <dbReference type="Pfam" id="PF22640"/>
    </source>
</evidence>
<organism evidence="12 13">
    <name type="scientific">Brucella rhizosphaerae</name>
    <dbReference type="NCBI Taxonomy" id="571254"/>
    <lineage>
        <taxon>Bacteria</taxon>
        <taxon>Pseudomonadati</taxon>
        <taxon>Pseudomonadota</taxon>
        <taxon>Alphaproteobacteria</taxon>
        <taxon>Hyphomicrobiales</taxon>
        <taxon>Brucellaceae</taxon>
        <taxon>Brucella/Ochrobactrum group</taxon>
        <taxon>Brucella</taxon>
    </lineage>
</organism>
<evidence type="ECO:0000313" key="13">
    <source>
        <dbReference type="Proteomes" id="UP000216345"/>
    </source>
</evidence>
<dbReference type="FunFam" id="3.90.550.10:FF:000046">
    <property type="entry name" value="Mannose-1-phosphate guanylyltransferase (GDP)"/>
    <property type="match status" value="1"/>
</dbReference>
<dbReference type="GO" id="GO:0016853">
    <property type="term" value="F:isomerase activity"/>
    <property type="evidence" value="ECO:0007669"/>
    <property type="project" value="UniProtKB-KW"/>
</dbReference>
<comment type="caution">
    <text evidence="12">The sequence shown here is derived from an EMBL/GenBank/DDBJ whole genome shotgun (WGS) entry which is preliminary data.</text>
</comment>
<evidence type="ECO:0000256" key="5">
    <source>
        <dbReference type="ARBA" id="ARBA00022741"/>
    </source>
</evidence>
<dbReference type="InterPro" id="IPR005835">
    <property type="entry name" value="NTP_transferase_dom"/>
</dbReference>
<dbReference type="OrthoDB" id="9806359at2"/>
<keyword evidence="12" id="KW-0413">Isomerase</keyword>
<evidence type="ECO:0000313" key="12">
    <source>
        <dbReference type="EMBL" id="OYR18527.1"/>
    </source>
</evidence>
<dbReference type="EMBL" id="NNRK01000012">
    <property type="protein sequence ID" value="OYR18527.1"/>
    <property type="molecule type" value="Genomic_DNA"/>
</dbReference>
<dbReference type="InterPro" id="IPR029044">
    <property type="entry name" value="Nucleotide-diphossugar_trans"/>
</dbReference>
<dbReference type="GO" id="GO:0004475">
    <property type="term" value="F:mannose-1-phosphate guanylyltransferase (GTP) activity"/>
    <property type="evidence" value="ECO:0007669"/>
    <property type="project" value="UniProtKB-EC"/>
</dbReference>
<evidence type="ECO:0000256" key="3">
    <source>
        <dbReference type="ARBA" id="ARBA00022679"/>
    </source>
</evidence>
<dbReference type="AlphaFoldDB" id="A0A256FUI5"/>
<reference evidence="12 13" key="1">
    <citation type="submission" date="2017-07" db="EMBL/GenBank/DDBJ databases">
        <title>Phylogenetic study on the rhizospheric bacterium Ochrobactrum sp. A44.</title>
        <authorList>
            <person name="Krzyzanowska D.M."/>
            <person name="Ossowicki A."/>
            <person name="Rajewska M."/>
            <person name="Maciag T."/>
            <person name="Kaczynski Z."/>
            <person name="Czerwicka M."/>
            <person name="Jafra S."/>
        </authorList>
    </citation>
    <scope>NUCLEOTIDE SEQUENCE [LARGE SCALE GENOMIC DNA]</scope>
    <source>
        <strain evidence="12 13">PR17</strain>
    </source>
</reference>
<dbReference type="Proteomes" id="UP000216345">
    <property type="component" value="Unassembled WGS sequence"/>
</dbReference>
<evidence type="ECO:0000256" key="8">
    <source>
        <dbReference type="RuleBase" id="RU004190"/>
    </source>
</evidence>
<dbReference type="InterPro" id="IPR054566">
    <property type="entry name" value="ManC/GMP-like_b-helix"/>
</dbReference>
<dbReference type="InterPro" id="IPR014710">
    <property type="entry name" value="RmlC-like_jellyroll"/>
</dbReference>
<evidence type="ECO:0000259" key="9">
    <source>
        <dbReference type="Pfam" id="PF00483"/>
    </source>
</evidence>
<gene>
    <name evidence="12" type="ORF">CEV32_3257</name>
</gene>
<dbReference type="GO" id="GO:0000271">
    <property type="term" value="P:polysaccharide biosynthetic process"/>
    <property type="evidence" value="ECO:0007669"/>
    <property type="project" value="InterPro"/>
</dbReference>
<dbReference type="CDD" id="cd02509">
    <property type="entry name" value="GDP-M1P_Guanylyltransferase"/>
    <property type="match status" value="1"/>
</dbReference>
<protein>
    <recommendedName>
        <fullName evidence="2">mannose-1-phosphate guanylyltransferase</fullName>
        <ecNumber evidence="2">2.7.7.13</ecNumber>
    </recommendedName>
</protein>
<dbReference type="InterPro" id="IPR051161">
    <property type="entry name" value="Mannose-6P_isomerase_type2"/>
</dbReference>
<keyword evidence="5" id="KW-0547">Nucleotide-binding</keyword>
<dbReference type="InterPro" id="IPR001538">
    <property type="entry name" value="Man6P_isomerase-2_C"/>
</dbReference>
<dbReference type="Pfam" id="PF22640">
    <property type="entry name" value="ManC_GMP_beta-helix"/>
    <property type="match status" value="1"/>
</dbReference>
<evidence type="ECO:0000256" key="2">
    <source>
        <dbReference type="ARBA" id="ARBA00012387"/>
    </source>
</evidence>
<dbReference type="InterPro" id="IPR006375">
    <property type="entry name" value="Man1P_GuaTrfase/Man6P_Isoase"/>
</dbReference>
<dbReference type="SUPFAM" id="SSF53448">
    <property type="entry name" value="Nucleotide-diphospho-sugar transferases"/>
    <property type="match status" value="1"/>
</dbReference>
<feature type="domain" description="MannoseP isomerase/GMP-like beta-helix" evidence="11">
    <location>
        <begin position="298"/>
        <end position="352"/>
    </location>
</feature>
<dbReference type="PANTHER" id="PTHR46390">
    <property type="entry name" value="MANNOSE-1-PHOSPHATE GUANYLYLTRANSFERASE"/>
    <property type="match status" value="1"/>
</dbReference>
<name>A0A256FUI5_9HYPH</name>
<comment type="similarity">
    <text evidence="1 8">Belongs to the mannose-6-phosphate isomerase type 2 family.</text>
</comment>
<dbReference type="GO" id="GO:0009298">
    <property type="term" value="P:GDP-mannose biosynthetic process"/>
    <property type="evidence" value="ECO:0007669"/>
    <property type="project" value="TreeGrafter"/>
</dbReference>
<comment type="catalytic activity">
    <reaction evidence="7">
        <text>alpha-D-mannose 1-phosphate + GTP + H(+) = GDP-alpha-D-mannose + diphosphate</text>
        <dbReference type="Rhea" id="RHEA:15229"/>
        <dbReference type="ChEBI" id="CHEBI:15378"/>
        <dbReference type="ChEBI" id="CHEBI:33019"/>
        <dbReference type="ChEBI" id="CHEBI:37565"/>
        <dbReference type="ChEBI" id="CHEBI:57527"/>
        <dbReference type="ChEBI" id="CHEBI:58409"/>
        <dbReference type="EC" id="2.7.7.13"/>
    </reaction>
</comment>
<dbReference type="GO" id="GO:0005525">
    <property type="term" value="F:GTP binding"/>
    <property type="evidence" value="ECO:0007669"/>
    <property type="project" value="UniProtKB-KW"/>
</dbReference>
<keyword evidence="6" id="KW-0342">GTP-binding</keyword>
<dbReference type="CDD" id="cd02213">
    <property type="entry name" value="cupin_PMI_typeII_C"/>
    <property type="match status" value="1"/>
</dbReference>
<keyword evidence="3 12" id="KW-0808">Transferase</keyword>
<evidence type="ECO:0000256" key="6">
    <source>
        <dbReference type="ARBA" id="ARBA00023134"/>
    </source>
</evidence>
<dbReference type="InterPro" id="IPR049577">
    <property type="entry name" value="GMPP_N"/>
</dbReference>
<feature type="domain" description="Mannose-6-phosphate isomerase type II C-terminal" evidence="10">
    <location>
        <begin position="356"/>
        <end position="470"/>
    </location>
</feature>
<keyword evidence="13" id="KW-1185">Reference proteome</keyword>
<evidence type="ECO:0000256" key="7">
    <source>
        <dbReference type="ARBA" id="ARBA00047343"/>
    </source>
</evidence>
<dbReference type="FunFam" id="2.60.120.10:FF:000032">
    <property type="entry name" value="Mannose-1-phosphate guanylyltransferase/mannose-6-phosphate isomerase"/>
    <property type="match status" value="1"/>
</dbReference>
<dbReference type="Gene3D" id="2.60.120.10">
    <property type="entry name" value="Jelly Rolls"/>
    <property type="match status" value="1"/>
</dbReference>
<dbReference type="NCBIfam" id="TIGR01479">
    <property type="entry name" value="GMP_PMI"/>
    <property type="match status" value="1"/>
</dbReference>
<feature type="domain" description="Nucleotidyl transferase" evidence="9">
    <location>
        <begin position="5"/>
        <end position="288"/>
    </location>
</feature>
<dbReference type="Pfam" id="PF01050">
    <property type="entry name" value="MannoseP_isomer"/>
    <property type="match status" value="1"/>
</dbReference>
<dbReference type="Gene3D" id="3.90.550.10">
    <property type="entry name" value="Spore Coat Polysaccharide Biosynthesis Protein SpsA, Chain A"/>
    <property type="match status" value="1"/>
</dbReference>